<keyword evidence="3" id="KW-1185">Reference proteome</keyword>
<dbReference type="SUPFAM" id="SSF56235">
    <property type="entry name" value="N-terminal nucleophile aminohydrolases (Ntn hydrolases)"/>
    <property type="match status" value="1"/>
</dbReference>
<dbReference type="OrthoDB" id="9781342at2"/>
<reference evidence="2 3" key="1">
    <citation type="submission" date="2016-10" db="EMBL/GenBank/DDBJ databases">
        <authorList>
            <person name="de Groot N.N."/>
        </authorList>
    </citation>
    <scope>NUCLEOTIDE SEQUENCE [LARGE SCALE GENOMIC DNA]</scope>
    <source>
        <strain evidence="2 3">NP_1H</strain>
    </source>
</reference>
<dbReference type="PANTHER" id="PTHR43881:SF1">
    <property type="entry name" value="GAMMA-GLUTAMYLTRANSPEPTIDASE (AFU_ORTHOLOGUE AFUA_4G13580)"/>
    <property type="match status" value="1"/>
</dbReference>
<dbReference type="RefSeq" id="WP_090584941.1">
    <property type="nucleotide sequence ID" value="NZ_FNDT01000003.1"/>
</dbReference>
<dbReference type="InterPro" id="IPR043138">
    <property type="entry name" value="GGT_lsub"/>
</dbReference>
<evidence type="ECO:0000313" key="2">
    <source>
        <dbReference type="EMBL" id="SDH81888.1"/>
    </source>
</evidence>
<dbReference type="PANTHER" id="PTHR43881">
    <property type="entry name" value="GAMMA-GLUTAMYLTRANSPEPTIDASE (AFU_ORTHOLOGUE AFUA_4G13580)"/>
    <property type="match status" value="1"/>
</dbReference>
<dbReference type="InterPro" id="IPR043137">
    <property type="entry name" value="GGT_ssub_C"/>
</dbReference>
<dbReference type="Gene3D" id="1.10.246.130">
    <property type="match status" value="1"/>
</dbReference>
<sequence>MNFTTRPELAGTFGMVSSTHWLPSQVGMGVLERGGNAFDAVVAAGFTLQVVEPHQNGPGGDMPLIFARADDRKPTVLCAQGPAPAAATPAAFTGLGLKMVPGTGPLAAAIPGATLGWLTFLRDHGTVSLREALTPAKLYAEEGFPAAAKVVEYIARVEDLLREHWPTSAEVYLPGGKVPHPGQLIRNPALARTYERLMEAEDAALAGGGSREDGIEAAIREWTEGFVAEAVAEFARQPARDSSGRDHAGLITRQDMAGWRPHYEEPETLEFKGHTVCKPGFWSQGPVLLQQLAILDGLDVQPGTADGLHTIIEATKLAFADRDAWYGDVETVPGATLLSPEYASERRRLIDARASLEIRPGSPEGRTPRLPDLRERGDFDPAGLTGVGEPNAVAALLDSGPQADGEARSDTVHVDVVDRWGNMVSAMPSGGWLHSSPLIPELGFPLGTRLQMAWLEEGLPNTLAPGRRPRTTLSPSLVLRDGEPVLAYGSPGGDQQDQWQLHFLLNILVSGMNLQEAIEAPAFHSTHFPSSFYPHEHQPGVVLVEQRAGEEVLQELRNRGHRVGRAGDWEIGRLCAVSRDPDTGMMYAGANPRGMQGYAVGR</sequence>
<feature type="region of interest" description="Disordered" evidence="1">
    <location>
        <begin position="358"/>
        <end position="385"/>
    </location>
</feature>
<evidence type="ECO:0000313" key="3">
    <source>
        <dbReference type="Proteomes" id="UP000199258"/>
    </source>
</evidence>
<gene>
    <name evidence="2" type="ORF">SAMN04488693_10373</name>
</gene>
<dbReference type="AlphaFoldDB" id="A0A1G8FIF3"/>
<dbReference type="InterPro" id="IPR052896">
    <property type="entry name" value="GGT-like_enzyme"/>
</dbReference>
<dbReference type="InterPro" id="IPR029055">
    <property type="entry name" value="Ntn_hydrolases_N"/>
</dbReference>
<proteinExistence type="predicted"/>
<dbReference type="Proteomes" id="UP000199258">
    <property type="component" value="Unassembled WGS sequence"/>
</dbReference>
<dbReference type="PRINTS" id="PR01210">
    <property type="entry name" value="GGTRANSPTASE"/>
</dbReference>
<dbReference type="EMBL" id="FNDT01000003">
    <property type="protein sequence ID" value="SDH81888.1"/>
    <property type="molecule type" value="Genomic_DNA"/>
</dbReference>
<protein>
    <submittedName>
        <fullName evidence="2">Gamma-glutamyltranspeptidase / glutathione hydrolase</fullName>
    </submittedName>
</protein>
<dbReference type="Pfam" id="PF01019">
    <property type="entry name" value="G_glu_transpept"/>
    <property type="match status" value="1"/>
</dbReference>
<dbReference type="Gene3D" id="3.60.20.40">
    <property type="match status" value="1"/>
</dbReference>
<name>A0A1G8FIF3_9MICC</name>
<dbReference type="STRING" id="335973.SAMN04488693_10373"/>
<feature type="compositionally biased region" description="Basic and acidic residues" evidence="1">
    <location>
        <begin position="366"/>
        <end position="379"/>
    </location>
</feature>
<evidence type="ECO:0000256" key="1">
    <source>
        <dbReference type="SAM" id="MobiDB-lite"/>
    </source>
</evidence>
<keyword evidence="2" id="KW-0378">Hydrolase</keyword>
<organism evidence="2 3">
    <name type="scientific">Arthrobacter subterraneus</name>
    <dbReference type="NCBI Taxonomy" id="335973"/>
    <lineage>
        <taxon>Bacteria</taxon>
        <taxon>Bacillati</taxon>
        <taxon>Actinomycetota</taxon>
        <taxon>Actinomycetes</taxon>
        <taxon>Micrococcales</taxon>
        <taxon>Micrococcaceae</taxon>
        <taxon>Arthrobacter</taxon>
    </lineage>
</organism>
<dbReference type="GO" id="GO:0016787">
    <property type="term" value="F:hydrolase activity"/>
    <property type="evidence" value="ECO:0007669"/>
    <property type="project" value="UniProtKB-KW"/>
</dbReference>
<accession>A0A1G8FIF3</accession>